<feature type="transmembrane region" description="Helical" evidence="1">
    <location>
        <begin position="48"/>
        <end position="65"/>
    </location>
</feature>
<sequence>MRPVTTERQTPARRVMTPILVVALLALPVVWLGTYLYRPEEGGVEYTIGRYSLLLGAAAAVALVVERVRGQAPWAAAAATTLAWVAVLLGKVVGAGDRAFPWVIAACAVVALAGAGMPGAHRRAAVRVGVVLAVVSGVGLLGLA</sequence>
<comment type="caution">
    <text evidence="2">The sequence shown here is derived from an EMBL/GenBank/DDBJ whole genome shotgun (WGS) entry which is preliminary data.</text>
</comment>
<feature type="transmembrane region" description="Helical" evidence="1">
    <location>
        <begin position="124"/>
        <end position="143"/>
    </location>
</feature>
<keyword evidence="1" id="KW-1133">Transmembrane helix</keyword>
<name>A0A0A0JEC2_9MICO</name>
<protein>
    <submittedName>
        <fullName evidence="2">Uncharacterized protein</fullName>
    </submittedName>
</protein>
<feature type="transmembrane region" description="Helical" evidence="1">
    <location>
        <begin position="15"/>
        <end position="36"/>
    </location>
</feature>
<reference evidence="2 3" key="1">
    <citation type="submission" date="2013-08" db="EMBL/GenBank/DDBJ databases">
        <title>The genome sequence of Knoellia subterranea.</title>
        <authorList>
            <person name="Zhu W."/>
            <person name="Wang G."/>
        </authorList>
    </citation>
    <scope>NUCLEOTIDE SEQUENCE [LARGE SCALE GENOMIC DNA]</scope>
    <source>
        <strain evidence="2 3">KCTC 19937</strain>
    </source>
</reference>
<proteinExistence type="predicted"/>
<dbReference type="AlphaFoldDB" id="A0A0A0JEC2"/>
<organism evidence="2 3">
    <name type="scientific">Knoellia subterranea KCTC 19937</name>
    <dbReference type="NCBI Taxonomy" id="1385521"/>
    <lineage>
        <taxon>Bacteria</taxon>
        <taxon>Bacillati</taxon>
        <taxon>Actinomycetota</taxon>
        <taxon>Actinomycetes</taxon>
        <taxon>Micrococcales</taxon>
        <taxon>Intrasporangiaceae</taxon>
        <taxon>Knoellia</taxon>
    </lineage>
</organism>
<accession>A0A0A0JEC2</accession>
<dbReference type="EMBL" id="AVPK01000020">
    <property type="protein sequence ID" value="KGN35468.1"/>
    <property type="molecule type" value="Genomic_DNA"/>
</dbReference>
<keyword evidence="1" id="KW-0812">Transmembrane</keyword>
<feature type="transmembrane region" description="Helical" evidence="1">
    <location>
        <begin position="72"/>
        <end position="93"/>
    </location>
</feature>
<keyword evidence="1" id="KW-0472">Membrane</keyword>
<dbReference type="STRING" id="1385521.N803_06250"/>
<gene>
    <name evidence="2" type="ORF">N803_06250</name>
</gene>
<dbReference type="Proteomes" id="UP000030011">
    <property type="component" value="Unassembled WGS sequence"/>
</dbReference>
<feature type="transmembrane region" description="Helical" evidence="1">
    <location>
        <begin position="99"/>
        <end position="117"/>
    </location>
</feature>
<keyword evidence="3" id="KW-1185">Reference proteome</keyword>
<evidence type="ECO:0000256" key="1">
    <source>
        <dbReference type="SAM" id="Phobius"/>
    </source>
</evidence>
<evidence type="ECO:0000313" key="2">
    <source>
        <dbReference type="EMBL" id="KGN35468.1"/>
    </source>
</evidence>
<evidence type="ECO:0000313" key="3">
    <source>
        <dbReference type="Proteomes" id="UP000030011"/>
    </source>
</evidence>